<dbReference type="Proteomes" id="UP000885283">
    <property type="component" value="Unassembled WGS sequence"/>
</dbReference>
<dbReference type="PANTHER" id="PTHR47360">
    <property type="entry name" value="MUREIN DD-ENDOPEPTIDASE MEPS/MUREIN LD-CARBOXYPEPTIDASE"/>
    <property type="match status" value="1"/>
</dbReference>
<evidence type="ECO:0000313" key="7">
    <source>
        <dbReference type="EMBL" id="EAA8667745.1"/>
    </source>
</evidence>
<sequence>MITKAIILVSVAVLALTGCTHHQGHEKNRFQEQYPLEPDLLPVIASLHDQLHLWRGTPYHYGGTTHKGVDCSGFVWRTLRDKFHIPLDRLTTEQLIHMGKKISPESLQPGDLVFFRINNELHVGFYDTEQHFIHASVSKGVTRSSMDSPYWKKSFIVARRLPRISKTFSLAGNNISTSAYAARKTLRKSCCCPQNTDCSDSSLMAVVTGENSLIQK</sequence>
<dbReference type="Gene3D" id="3.90.1720.10">
    <property type="entry name" value="endopeptidase domain like (from Nostoc punctiforme)"/>
    <property type="match status" value="1"/>
</dbReference>
<evidence type="ECO:0000256" key="1">
    <source>
        <dbReference type="ARBA" id="ARBA00007074"/>
    </source>
</evidence>
<keyword evidence="2" id="KW-0645">Protease</keyword>
<evidence type="ECO:0000259" key="6">
    <source>
        <dbReference type="PROSITE" id="PS51935"/>
    </source>
</evidence>
<dbReference type="AlphaFoldDB" id="A0A3V7B7M4"/>
<evidence type="ECO:0000256" key="3">
    <source>
        <dbReference type="ARBA" id="ARBA00022729"/>
    </source>
</evidence>
<dbReference type="Pfam" id="PF00877">
    <property type="entry name" value="NLPC_P60"/>
    <property type="match status" value="1"/>
</dbReference>
<dbReference type="EMBL" id="AAACVH010000051">
    <property type="protein sequence ID" value="EAA8667745.1"/>
    <property type="molecule type" value="Genomic_DNA"/>
</dbReference>
<dbReference type="EMBL" id="RSMR01000043">
    <property type="protein sequence ID" value="MIK94621.1"/>
    <property type="molecule type" value="Genomic_DNA"/>
</dbReference>
<gene>
    <name evidence="8" type="ORF">KO51_24845</name>
    <name evidence="7" type="ORF">NL99_22925</name>
</gene>
<dbReference type="InterPro" id="IPR052062">
    <property type="entry name" value="Murein_DD/LD_carboxypeptidase"/>
</dbReference>
<dbReference type="InterPro" id="IPR038765">
    <property type="entry name" value="Papain-like_cys_pep_sf"/>
</dbReference>
<comment type="similarity">
    <text evidence="1">Belongs to the peptidase C40 family.</text>
</comment>
<evidence type="ECO:0000256" key="4">
    <source>
        <dbReference type="ARBA" id="ARBA00022801"/>
    </source>
</evidence>
<evidence type="ECO:0000313" key="8">
    <source>
        <dbReference type="EMBL" id="MIK94621.1"/>
    </source>
</evidence>
<dbReference type="InterPro" id="IPR000064">
    <property type="entry name" value="NLP_P60_dom"/>
</dbReference>
<organism evidence="8">
    <name type="scientific">Salmonella enterica</name>
    <name type="common">Salmonella choleraesuis</name>
    <dbReference type="NCBI Taxonomy" id="28901"/>
    <lineage>
        <taxon>Bacteria</taxon>
        <taxon>Pseudomonadati</taxon>
        <taxon>Pseudomonadota</taxon>
        <taxon>Gammaproteobacteria</taxon>
        <taxon>Enterobacterales</taxon>
        <taxon>Enterobacteriaceae</taxon>
        <taxon>Salmonella</taxon>
    </lineage>
</organism>
<dbReference type="PROSITE" id="PS51935">
    <property type="entry name" value="NLPC_P60"/>
    <property type="match status" value="1"/>
</dbReference>
<dbReference type="GO" id="GO:0006508">
    <property type="term" value="P:proteolysis"/>
    <property type="evidence" value="ECO:0007669"/>
    <property type="project" value="UniProtKB-KW"/>
</dbReference>
<keyword evidence="5" id="KW-0788">Thiol protease</keyword>
<dbReference type="PANTHER" id="PTHR47360:SF1">
    <property type="entry name" value="ENDOPEPTIDASE NLPC-RELATED"/>
    <property type="match status" value="1"/>
</dbReference>
<dbReference type="PROSITE" id="PS51257">
    <property type="entry name" value="PROKAR_LIPOPROTEIN"/>
    <property type="match status" value="1"/>
</dbReference>
<dbReference type="SUPFAM" id="SSF54001">
    <property type="entry name" value="Cysteine proteinases"/>
    <property type="match status" value="1"/>
</dbReference>
<reference evidence="8" key="1">
    <citation type="submission" date="2018-08" db="EMBL/GenBank/DDBJ databases">
        <authorList>
            <consortium name="GenomeTrakr network: Whole genome sequencing for foodborne pathogen traceback"/>
        </authorList>
    </citation>
    <scope>NUCLEOTIDE SEQUENCE [LARGE SCALE GENOMIC DNA]</scope>
    <source>
        <strain evidence="8">FLUFL-1338</strain>
        <strain evidence="7">FLUFL-367</strain>
    </source>
</reference>
<keyword evidence="4" id="KW-0378">Hydrolase</keyword>
<dbReference type="Proteomes" id="UP000839834">
    <property type="component" value="Unassembled WGS sequence"/>
</dbReference>
<name>A0A3V7B7M4_SALER</name>
<feature type="domain" description="NlpC/P60" evidence="6">
    <location>
        <begin position="41"/>
        <end position="162"/>
    </location>
</feature>
<accession>A0A3V7B7M4</accession>
<protein>
    <submittedName>
        <fullName evidence="8">NlpC</fullName>
    </submittedName>
</protein>
<proteinExistence type="inferred from homology"/>
<evidence type="ECO:0000256" key="5">
    <source>
        <dbReference type="ARBA" id="ARBA00022807"/>
    </source>
</evidence>
<evidence type="ECO:0000256" key="2">
    <source>
        <dbReference type="ARBA" id="ARBA00022670"/>
    </source>
</evidence>
<keyword evidence="3" id="KW-0732">Signal</keyword>
<comment type="caution">
    <text evidence="8">The sequence shown here is derived from an EMBL/GenBank/DDBJ whole genome shotgun (WGS) entry which is preliminary data.</text>
</comment>
<dbReference type="GO" id="GO:0008234">
    <property type="term" value="F:cysteine-type peptidase activity"/>
    <property type="evidence" value="ECO:0007669"/>
    <property type="project" value="UniProtKB-KW"/>
</dbReference>